<proteinExistence type="predicted"/>
<dbReference type="GO" id="GO:0015344">
    <property type="term" value="F:siderophore uptake transmembrane transporter activity"/>
    <property type="evidence" value="ECO:0007669"/>
    <property type="project" value="TreeGrafter"/>
</dbReference>
<evidence type="ECO:0000256" key="7">
    <source>
        <dbReference type="ARBA" id="ARBA00023170"/>
    </source>
</evidence>
<dbReference type="AlphaFoldDB" id="A0A381NEQ1"/>
<evidence type="ECO:0000256" key="8">
    <source>
        <dbReference type="ARBA" id="ARBA00023237"/>
    </source>
</evidence>
<reference evidence="11" key="1">
    <citation type="submission" date="2018-05" db="EMBL/GenBank/DDBJ databases">
        <authorList>
            <person name="Lanie J.A."/>
            <person name="Ng W.-L."/>
            <person name="Kazmierczak K.M."/>
            <person name="Andrzejewski T.M."/>
            <person name="Davidsen T.M."/>
            <person name="Wayne K.J."/>
            <person name="Tettelin H."/>
            <person name="Glass J.I."/>
            <person name="Rusch D."/>
            <person name="Podicherti R."/>
            <person name="Tsui H.-C.T."/>
            <person name="Winkler M.E."/>
        </authorList>
    </citation>
    <scope>NUCLEOTIDE SEQUENCE</scope>
</reference>
<evidence type="ECO:0000256" key="5">
    <source>
        <dbReference type="ARBA" id="ARBA00023077"/>
    </source>
</evidence>
<keyword evidence="3" id="KW-0812">Transmembrane</keyword>
<dbReference type="InterPro" id="IPR036942">
    <property type="entry name" value="Beta-barrel_TonB_sf"/>
</dbReference>
<keyword evidence="6" id="KW-0472">Membrane</keyword>
<keyword evidence="4" id="KW-0732">Signal</keyword>
<keyword evidence="7" id="KW-0675">Receptor</keyword>
<dbReference type="PANTHER" id="PTHR30069:SF29">
    <property type="entry name" value="HEMOGLOBIN AND HEMOGLOBIN-HAPTOGLOBIN-BINDING PROTEIN 1-RELATED"/>
    <property type="match status" value="1"/>
</dbReference>
<organism evidence="11">
    <name type="scientific">marine metagenome</name>
    <dbReference type="NCBI Taxonomy" id="408172"/>
    <lineage>
        <taxon>unclassified sequences</taxon>
        <taxon>metagenomes</taxon>
        <taxon>ecological metagenomes</taxon>
    </lineage>
</organism>
<feature type="domain" description="TonB-dependent receptor plug" evidence="10">
    <location>
        <begin position="134"/>
        <end position="227"/>
    </location>
</feature>
<feature type="domain" description="TonB-dependent receptor-like beta-barrel" evidence="9">
    <location>
        <begin position="481"/>
        <end position="834"/>
    </location>
</feature>
<evidence type="ECO:0000256" key="6">
    <source>
        <dbReference type="ARBA" id="ARBA00023136"/>
    </source>
</evidence>
<keyword evidence="2" id="KW-0813">Transport</keyword>
<dbReference type="SUPFAM" id="SSF56935">
    <property type="entry name" value="Porins"/>
    <property type="match status" value="1"/>
</dbReference>
<dbReference type="Pfam" id="PF13715">
    <property type="entry name" value="CarbopepD_reg_2"/>
    <property type="match status" value="1"/>
</dbReference>
<dbReference type="InterPro" id="IPR039426">
    <property type="entry name" value="TonB-dep_rcpt-like"/>
</dbReference>
<dbReference type="InterPro" id="IPR008969">
    <property type="entry name" value="CarboxyPept-like_regulatory"/>
</dbReference>
<dbReference type="GO" id="GO:0009279">
    <property type="term" value="C:cell outer membrane"/>
    <property type="evidence" value="ECO:0007669"/>
    <property type="project" value="UniProtKB-SubCell"/>
</dbReference>
<dbReference type="InterPro" id="IPR012910">
    <property type="entry name" value="Plug_dom"/>
</dbReference>
<dbReference type="InterPro" id="IPR000531">
    <property type="entry name" value="Beta-barrel_TonB"/>
</dbReference>
<evidence type="ECO:0000256" key="2">
    <source>
        <dbReference type="ARBA" id="ARBA00022448"/>
    </source>
</evidence>
<dbReference type="Gene3D" id="2.170.130.10">
    <property type="entry name" value="TonB-dependent receptor, plug domain"/>
    <property type="match status" value="1"/>
</dbReference>
<accession>A0A381NEQ1</accession>
<evidence type="ECO:0000256" key="3">
    <source>
        <dbReference type="ARBA" id="ARBA00022692"/>
    </source>
</evidence>
<evidence type="ECO:0000313" key="11">
    <source>
        <dbReference type="EMBL" id="SUZ52997.1"/>
    </source>
</evidence>
<dbReference type="Pfam" id="PF07715">
    <property type="entry name" value="Plug"/>
    <property type="match status" value="1"/>
</dbReference>
<evidence type="ECO:0000259" key="9">
    <source>
        <dbReference type="Pfam" id="PF00593"/>
    </source>
</evidence>
<keyword evidence="8" id="KW-0998">Cell outer membrane</keyword>
<dbReference type="SUPFAM" id="SSF49464">
    <property type="entry name" value="Carboxypeptidase regulatory domain-like"/>
    <property type="match status" value="1"/>
</dbReference>
<dbReference type="InterPro" id="IPR037066">
    <property type="entry name" value="Plug_dom_sf"/>
</dbReference>
<keyword evidence="5" id="KW-0798">TonB box</keyword>
<evidence type="ECO:0000256" key="1">
    <source>
        <dbReference type="ARBA" id="ARBA00004571"/>
    </source>
</evidence>
<dbReference type="EMBL" id="UINC01000308">
    <property type="protein sequence ID" value="SUZ52997.1"/>
    <property type="molecule type" value="Genomic_DNA"/>
</dbReference>
<protein>
    <recommendedName>
        <fullName evidence="12">TonB-dependent receptor plug domain-containing protein</fullName>
    </recommendedName>
</protein>
<dbReference type="Gene3D" id="2.60.40.1120">
    <property type="entry name" value="Carboxypeptidase-like, regulatory domain"/>
    <property type="match status" value="1"/>
</dbReference>
<gene>
    <name evidence="11" type="ORF">METZ01_LOCUS5851</name>
</gene>
<dbReference type="Gene3D" id="2.40.170.20">
    <property type="entry name" value="TonB-dependent receptor, beta-barrel domain"/>
    <property type="match status" value="1"/>
</dbReference>
<name>A0A381NEQ1_9ZZZZ</name>
<sequence>MIIKKLTPAFSTLSCVLLAFFLLSPNVLLSATVGKLAGKVTDQSTGESLPGANIIIEGTSFGAAADEEGDYYIINVPPGRYSVQATVIGYQTVVTTDVLISTDHTTPLNFSLSTEALEGESVTVTAERETITMDRSASIISVEASDILELPSVTDVGAFLSKQVGFDIGENREMLLRGGGVDQIEMQVDGMLLTNTAQNRPMVGMINLSSIQELNIIKGGFNAEYGNVRSGVFSVVTKTGGISEYHGSADIRVAPPQLKHGGPSLVDTTNYFLRPYFDKEVAFVGTAAGWDQDTQGQYPEWEGWNSWSQRLMEDDDPSNDQTPNQAQEMFRWHHMAEGADKIGHPHGVNRYWDVLDQYADLSLSGPVPVIGKLLGNLSFFLSLKNTSDAFALPVSRPTLDQRNAHLKLTSRISSAMKLHVEYLYGEVFTIRGGVEGGGSGGTGSAGQFVEDPRGVLYSGKFGAQSRNIFYPYNTTPMDVYRTMRGVTFDHVLSPQTHYSIRVSNINIHYWGHGDLLPMRDMTILKSFGSQGVDETPYGSSQEGYVYMNGDNQLRALGAGARDQSKSNTYQLKFDFTNQINKYNQIKAGFLYNTDDLSTNFGLFDAFDVTGNYHMVWEQNPNRLGAYLQNKLEFEGMIANFGLRVDLNNPNSMWYNSDERYSKFYRSKYRETFQDSATTLLADTEGDINISPRLGVSHPISATSKLFFNYGHFYSMPPSFDMYSIQPGGGAQGLSFIGNPSVKMPRTIAYELGFEKEFSDILVRATGYYKNVSSQTGQVSYISYDQSVDYNTVENNNYADNRGVELTIEKNFGSWVTGFFNYDYRVDTEGFVGREVYYEDPRMQLLYGLQNPYQERPLARPVAHGNVRVMSPSNWGPIIGSINPLGGVSVSLLMRYKAGRWETWDPLDEKVQDNIQWKGETYFDMRLEKRTQIGGSSLVTFVDIDNVFNLQHVAQQGFGPGNDSRYYLSSLHLPMYDDEDMHNSGLPSVPESYSGTPQQYWGEIEYNDKPGDIKSDDKPYIDMPNRDLFTYLYPRYVRFGLSFYF</sequence>
<dbReference type="PANTHER" id="PTHR30069">
    <property type="entry name" value="TONB-DEPENDENT OUTER MEMBRANE RECEPTOR"/>
    <property type="match status" value="1"/>
</dbReference>
<dbReference type="GO" id="GO:0044718">
    <property type="term" value="P:siderophore transmembrane transport"/>
    <property type="evidence" value="ECO:0007669"/>
    <property type="project" value="TreeGrafter"/>
</dbReference>
<evidence type="ECO:0000259" key="10">
    <source>
        <dbReference type="Pfam" id="PF07715"/>
    </source>
</evidence>
<dbReference type="Pfam" id="PF00593">
    <property type="entry name" value="TonB_dep_Rec_b-barrel"/>
    <property type="match status" value="1"/>
</dbReference>
<comment type="subcellular location">
    <subcellularLocation>
        <location evidence="1">Cell outer membrane</location>
        <topology evidence="1">Multi-pass membrane protein</topology>
    </subcellularLocation>
</comment>
<evidence type="ECO:0000256" key="4">
    <source>
        <dbReference type="ARBA" id="ARBA00022729"/>
    </source>
</evidence>
<evidence type="ECO:0008006" key="12">
    <source>
        <dbReference type="Google" id="ProtNLM"/>
    </source>
</evidence>